<dbReference type="HOGENOM" id="CLU_524929_0_0_1"/>
<keyword evidence="3" id="KW-1185">Reference proteome</keyword>
<feature type="region of interest" description="Disordered" evidence="1">
    <location>
        <begin position="302"/>
        <end position="404"/>
    </location>
</feature>
<dbReference type="OrthoDB" id="2683577at2759"/>
<organism evidence="2 3">
    <name type="scientific">Scleroderma citrinum Foug A</name>
    <dbReference type="NCBI Taxonomy" id="1036808"/>
    <lineage>
        <taxon>Eukaryota</taxon>
        <taxon>Fungi</taxon>
        <taxon>Dikarya</taxon>
        <taxon>Basidiomycota</taxon>
        <taxon>Agaricomycotina</taxon>
        <taxon>Agaricomycetes</taxon>
        <taxon>Agaricomycetidae</taxon>
        <taxon>Boletales</taxon>
        <taxon>Sclerodermatineae</taxon>
        <taxon>Sclerodermataceae</taxon>
        <taxon>Scleroderma</taxon>
    </lineage>
</organism>
<proteinExistence type="predicted"/>
<feature type="compositionally biased region" description="Pro residues" evidence="1">
    <location>
        <begin position="244"/>
        <end position="253"/>
    </location>
</feature>
<dbReference type="EMBL" id="KN822010">
    <property type="protein sequence ID" value="KIM68177.1"/>
    <property type="molecule type" value="Genomic_DNA"/>
</dbReference>
<gene>
    <name evidence="2" type="ORF">SCLCIDRAFT_1009350</name>
</gene>
<evidence type="ECO:0000313" key="2">
    <source>
        <dbReference type="EMBL" id="KIM68177.1"/>
    </source>
</evidence>
<dbReference type="Proteomes" id="UP000053989">
    <property type="component" value="Unassembled WGS sequence"/>
</dbReference>
<name>A0A0C3ATA4_9AGAM</name>
<evidence type="ECO:0000313" key="3">
    <source>
        <dbReference type="Proteomes" id="UP000053989"/>
    </source>
</evidence>
<protein>
    <submittedName>
        <fullName evidence="2">Uncharacterized protein</fullName>
    </submittedName>
</protein>
<evidence type="ECO:0000256" key="1">
    <source>
        <dbReference type="SAM" id="MobiDB-lite"/>
    </source>
</evidence>
<feature type="region of interest" description="Disordered" evidence="1">
    <location>
        <begin position="13"/>
        <end position="136"/>
    </location>
</feature>
<feature type="compositionally biased region" description="Gly residues" evidence="1">
    <location>
        <begin position="335"/>
        <end position="354"/>
    </location>
</feature>
<feature type="compositionally biased region" description="Basic and acidic residues" evidence="1">
    <location>
        <begin position="323"/>
        <end position="333"/>
    </location>
</feature>
<feature type="compositionally biased region" description="Low complexity" evidence="1">
    <location>
        <begin position="211"/>
        <end position="228"/>
    </location>
</feature>
<feature type="compositionally biased region" description="Polar residues" evidence="1">
    <location>
        <begin position="47"/>
        <end position="61"/>
    </location>
</feature>
<feature type="region of interest" description="Disordered" evidence="1">
    <location>
        <begin position="242"/>
        <end position="261"/>
    </location>
</feature>
<feature type="compositionally biased region" description="Low complexity" evidence="1">
    <location>
        <begin position="100"/>
        <end position="126"/>
    </location>
</feature>
<feature type="compositionally biased region" description="Gly residues" evidence="1">
    <location>
        <begin position="76"/>
        <end position="85"/>
    </location>
</feature>
<reference evidence="2 3" key="1">
    <citation type="submission" date="2014-04" db="EMBL/GenBank/DDBJ databases">
        <authorList>
            <consortium name="DOE Joint Genome Institute"/>
            <person name="Kuo A."/>
            <person name="Kohler A."/>
            <person name="Nagy L.G."/>
            <person name="Floudas D."/>
            <person name="Copeland A."/>
            <person name="Barry K.W."/>
            <person name="Cichocki N."/>
            <person name="Veneault-Fourrey C."/>
            <person name="LaButti K."/>
            <person name="Lindquist E.A."/>
            <person name="Lipzen A."/>
            <person name="Lundell T."/>
            <person name="Morin E."/>
            <person name="Murat C."/>
            <person name="Sun H."/>
            <person name="Tunlid A."/>
            <person name="Henrissat B."/>
            <person name="Grigoriev I.V."/>
            <person name="Hibbett D.S."/>
            <person name="Martin F."/>
            <person name="Nordberg H.P."/>
            <person name="Cantor M.N."/>
            <person name="Hua S.X."/>
        </authorList>
    </citation>
    <scope>NUCLEOTIDE SEQUENCE [LARGE SCALE GENOMIC DNA]</scope>
    <source>
        <strain evidence="2 3">Foug A</strain>
    </source>
</reference>
<feature type="compositionally biased region" description="Low complexity" evidence="1">
    <location>
        <begin position="29"/>
        <end position="46"/>
    </location>
</feature>
<accession>A0A0C3ATA4</accession>
<feature type="region of interest" description="Disordered" evidence="1">
    <location>
        <begin position="210"/>
        <end position="230"/>
    </location>
</feature>
<dbReference type="AlphaFoldDB" id="A0A0C3ATA4"/>
<sequence length="519" mass="53783">MRDENRALWRAVKQLGGRIPPHITNTLGSSSNSHSHSQSLSLPSSQGQRTISHSRSSSNLGDDTDRDVDWEDDEPGSGGPGGGSSGPDAFGGLNMQTTMGAPSPLSLAGPSPSLHSHSPSLHAHSPSPHPPSPSEEWRRWAETEISRERRRVDKLVNVVRAYIEHVNVNPGAGVNAGSGQGGAGLGTNGGEGGEGVLSMLLQDLHALSLDISSHPSSPSISPHPMHPSQLQGHSPNIFVTSPTSPSPFPPLHGPTPHSHSAARAGLPTLTIPTAPAYALHTPSSSPTAADLPASCFGQRNFGTRAHSHSSQPSITLTPDDESDSRGDCKRARMDGAGGAEGNSGAGIGGVGMGGDLDMTTDSEEDSKLHTPVSLTGAPCSRPRSDSAWASGGDGGMPGNPNAGGGTAGGGVVGWGRGRSGSGYGRAMFFLLVCLLYTRYPPVDPPSAFSEHATCCRHQSRPKLAPAVHVLYLLAYSIPAPSYPTFCNLVSNSSIRIEHLGKAVSPRASCYLHVEQQSAE</sequence>
<dbReference type="InParanoid" id="A0A0C3ATA4"/>
<feature type="compositionally biased region" description="Gly residues" evidence="1">
    <location>
        <begin position="391"/>
        <end position="404"/>
    </location>
</feature>
<reference evidence="3" key="2">
    <citation type="submission" date="2015-01" db="EMBL/GenBank/DDBJ databases">
        <title>Evolutionary Origins and Diversification of the Mycorrhizal Mutualists.</title>
        <authorList>
            <consortium name="DOE Joint Genome Institute"/>
            <consortium name="Mycorrhizal Genomics Consortium"/>
            <person name="Kohler A."/>
            <person name="Kuo A."/>
            <person name="Nagy L.G."/>
            <person name="Floudas D."/>
            <person name="Copeland A."/>
            <person name="Barry K.W."/>
            <person name="Cichocki N."/>
            <person name="Veneault-Fourrey C."/>
            <person name="LaButti K."/>
            <person name="Lindquist E.A."/>
            <person name="Lipzen A."/>
            <person name="Lundell T."/>
            <person name="Morin E."/>
            <person name="Murat C."/>
            <person name="Riley R."/>
            <person name="Ohm R."/>
            <person name="Sun H."/>
            <person name="Tunlid A."/>
            <person name="Henrissat B."/>
            <person name="Grigoriev I.V."/>
            <person name="Hibbett D.S."/>
            <person name="Martin F."/>
        </authorList>
    </citation>
    <scope>NUCLEOTIDE SEQUENCE [LARGE SCALE GENOMIC DNA]</scope>
    <source>
        <strain evidence="3">Foug A</strain>
    </source>
</reference>
<feature type="compositionally biased region" description="Acidic residues" evidence="1">
    <location>
        <begin position="62"/>
        <end position="75"/>
    </location>
</feature>